<feature type="transmembrane region" description="Helical" evidence="1">
    <location>
        <begin position="89"/>
        <end position="109"/>
    </location>
</feature>
<organism evidence="2">
    <name type="scientific">Haematobia irritans</name>
    <name type="common">Horn fly</name>
    <name type="synonym">Conops irritans</name>
    <dbReference type="NCBI Taxonomy" id="7368"/>
    <lineage>
        <taxon>Eukaryota</taxon>
        <taxon>Metazoa</taxon>
        <taxon>Ecdysozoa</taxon>
        <taxon>Arthropoda</taxon>
        <taxon>Hexapoda</taxon>
        <taxon>Insecta</taxon>
        <taxon>Pterygota</taxon>
        <taxon>Neoptera</taxon>
        <taxon>Endopterygota</taxon>
        <taxon>Diptera</taxon>
        <taxon>Brachycera</taxon>
        <taxon>Muscomorpha</taxon>
        <taxon>Muscoidea</taxon>
        <taxon>Muscidae</taxon>
        <taxon>Haematobia</taxon>
    </lineage>
</organism>
<protein>
    <submittedName>
        <fullName evidence="2">Uncharacterized protein</fullName>
    </submittedName>
</protein>
<evidence type="ECO:0000256" key="1">
    <source>
        <dbReference type="SAM" id="Phobius"/>
    </source>
</evidence>
<sequence>MFEPRVSYYSSFIIFLYISLLYPACLSFSVLFLLDSISLFYLKLISSVSAHITRSTSAIVVITEVATRCSAASSLISALIEAIRCRSVIATKVITPLWTTAVALLVIVAKVTTTTISTPSIVATTICLWSTAETTTIIPIITLVIPWCWLVIPASRALIATKVTVVTETIVATPVSTILTITTPTTALISTIVTTATAWTSWITTATLISTTTTTSSLTVHILFGNSFLNIQGFVFNGMGFL</sequence>
<reference evidence="2" key="1">
    <citation type="submission" date="2017-01" db="EMBL/GenBank/DDBJ databases">
        <title>An insight into the sialome and mialome of the horn fly, Haematobia irritans.</title>
        <authorList>
            <person name="Breijo M."/>
            <person name="Boiani M."/>
            <person name="Ures X."/>
            <person name="Rocha S."/>
            <person name="Sequeira M."/>
            <person name="Ribeiro J.M."/>
        </authorList>
    </citation>
    <scope>NUCLEOTIDE SEQUENCE</scope>
</reference>
<keyword evidence="1" id="KW-0812">Transmembrane</keyword>
<name>A0A1L8E6P6_HAEIR</name>
<feature type="transmembrane region" description="Helical" evidence="1">
    <location>
        <begin position="121"/>
        <end position="152"/>
    </location>
</feature>
<feature type="transmembrane region" description="Helical" evidence="1">
    <location>
        <begin position="12"/>
        <end position="34"/>
    </location>
</feature>
<proteinExistence type="predicted"/>
<keyword evidence="1" id="KW-0472">Membrane</keyword>
<dbReference type="AlphaFoldDB" id="A0A1L8E6P6"/>
<dbReference type="EMBL" id="GFDG01004475">
    <property type="protein sequence ID" value="JAV14324.1"/>
    <property type="molecule type" value="Transcribed_RNA"/>
</dbReference>
<accession>A0A1L8E6P6</accession>
<evidence type="ECO:0000313" key="2">
    <source>
        <dbReference type="EMBL" id="JAV14324.1"/>
    </source>
</evidence>
<keyword evidence="1" id="KW-1133">Transmembrane helix</keyword>